<evidence type="ECO:0000256" key="1">
    <source>
        <dbReference type="SAM" id="MobiDB-lite"/>
    </source>
</evidence>
<evidence type="ECO:0000313" key="4">
    <source>
        <dbReference type="EMBL" id="OGZ57413.1"/>
    </source>
</evidence>
<keyword evidence="2" id="KW-0812">Transmembrane</keyword>
<accession>A0A1G2H4M1</accession>
<evidence type="ECO:0000313" key="5">
    <source>
        <dbReference type="Proteomes" id="UP000177932"/>
    </source>
</evidence>
<protein>
    <recommendedName>
        <fullName evidence="3">SH3b domain-containing protein</fullName>
    </recommendedName>
</protein>
<feature type="domain" description="SH3b" evidence="3">
    <location>
        <begin position="149"/>
        <end position="213"/>
    </location>
</feature>
<reference evidence="4 5" key="1">
    <citation type="journal article" date="2016" name="Nat. Commun.">
        <title>Thousands of microbial genomes shed light on interconnected biogeochemical processes in an aquifer system.</title>
        <authorList>
            <person name="Anantharaman K."/>
            <person name="Brown C.T."/>
            <person name="Hug L.A."/>
            <person name="Sharon I."/>
            <person name="Castelle C.J."/>
            <person name="Probst A.J."/>
            <person name="Thomas B.C."/>
            <person name="Singh A."/>
            <person name="Wilkins M.J."/>
            <person name="Karaoz U."/>
            <person name="Brodie E.L."/>
            <person name="Williams K.H."/>
            <person name="Hubbard S.S."/>
            <person name="Banfield J.F."/>
        </authorList>
    </citation>
    <scope>NUCLEOTIDE SEQUENCE [LARGE SCALE GENOMIC DNA]</scope>
</reference>
<dbReference type="EMBL" id="MHOD01000031">
    <property type="protein sequence ID" value="OGZ57413.1"/>
    <property type="molecule type" value="Genomic_DNA"/>
</dbReference>
<dbReference type="Gene3D" id="2.30.30.40">
    <property type="entry name" value="SH3 Domains"/>
    <property type="match status" value="2"/>
</dbReference>
<feature type="region of interest" description="Disordered" evidence="1">
    <location>
        <begin position="1"/>
        <end position="32"/>
    </location>
</feature>
<proteinExistence type="predicted"/>
<dbReference type="AlphaFoldDB" id="A0A1G2H4M1"/>
<sequence length="302" mass="33538">MSENYGEEVPVKKLAKNDGSDGGSGSEGKQWRIIDLANKDKIGQSSRSGMPPSRRRKKKVPLKQIFNGVFNLLLIFGLGMAIYFGWAFYKNNYDGKGIFKNSGDDSNNNGTTAEDPKKDLEERVDEIKELISNNGMNGATTTEPVAIKKMLKISSNPLGFLNIRSMASTSGSIIGKAKPEEEYEYTSMENNWYSIILDEGSGWVSGEYIEVIDSPVSEFSGGEPPVISEGNEIHKIKIKETPTGYLNVRNSAWGSIIGKVYPGEEYLYTDSKDNWYFLTISDKNTGEDKSGWVLGDYIKKLQ</sequence>
<keyword evidence="2" id="KW-1133">Transmembrane helix</keyword>
<dbReference type="STRING" id="1802158.A2827_00915"/>
<evidence type="ECO:0000256" key="2">
    <source>
        <dbReference type="SAM" id="Phobius"/>
    </source>
</evidence>
<comment type="caution">
    <text evidence="4">The sequence shown here is derived from an EMBL/GenBank/DDBJ whole genome shotgun (WGS) entry which is preliminary data.</text>
</comment>
<dbReference type="Proteomes" id="UP000177932">
    <property type="component" value="Unassembled WGS sequence"/>
</dbReference>
<keyword evidence="2" id="KW-0472">Membrane</keyword>
<feature type="compositionally biased region" description="Basic and acidic residues" evidence="1">
    <location>
        <begin position="9"/>
        <end position="19"/>
    </location>
</feature>
<name>A0A1G2H4M1_9BACT</name>
<organism evidence="4 5">
    <name type="scientific">Candidatus Spechtbacteria bacterium RIFCSPHIGHO2_01_FULL_43_30</name>
    <dbReference type="NCBI Taxonomy" id="1802158"/>
    <lineage>
        <taxon>Bacteria</taxon>
        <taxon>Candidatus Spechtiibacteriota</taxon>
    </lineage>
</organism>
<dbReference type="InterPro" id="IPR003646">
    <property type="entry name" value="SH3-like_bac-type"/>
</dbReference>
<dbReference type="Pfam" id="PF08239">
    <property type="entry name" value="SH3_3"/>
    <property type="match status" value="1"/>
</dbReference>
<dbReference type="PROSITE" id="PS51781">
    <property type="entry name" value="SH3B"/>
    <property type="match status" value="1"/>
</dbReference>
<feature type="transmembrane region" description="Helical" evidence="2">
    <location>
        <begin position="65"/>
        <end position="89"/>
    </location>
</feature>
<evidence type="ECO:0000259" key="3">
    <source>
        <dbReference type="PROSITE" id="PS51781"/>
    </source>
</evidence>
<gene>
    <name evidence="4" type="ORF">A2827_00915</name>
</gene>